<dbReference type="EMBL" id="JAMKOV010000002">
    <property type="protein sequence ID" value="KAI8043594.1"/>
    <property type="molecule type" value="Genomic_DNA"/>
</dbReference>
<feature type="compositionally biased region" description="Basic residues" evidence="1">
    <location>
        <begin position="34"/>
        <end position="55"/>
    </location>
</feature>
<reference evidence="2" key="1">
    <citation type="journal article" date="2023" name="Genome Biol. Evol.">
        <title>Long-read-based Genome Assembly of Drosophila gunungcola Reveals Fewer Chemosensory Genes in Flower-breeding Species.</title>
        <authorList>
            <person name="Negi A."/>
            <person name="Liao B.Y."/>
            <person name="Yeh S.D."/>
        </authorList>
    </citation>
    <scope>NUCLEOTIDE SEQUENCE</scope>
    <source>
        <strain evidence="2">Sukarami</strain>
    </source>
</reference>
<dbReference type="AlphaFoldDB" id="A0A9Q0BTU8"/>
<evidence type="ECO:0000313" key="3">
    <source>
        <dbReference type="Proteomes" id="UP001059596"/>
    </source>
</evidence>
<sequence>MVSSLRKKNEKRKESFEAEIQAAITENKSDKLHKTNKVKKNKPRMVSKKQVKKAKPVSNKSQRIALPTLQPNLKLKNVLQIEEPFVCLQTNCVYDIHKTTTHAMTRKPYGALIRKLYRAASHKNRKENFKQIYPDNQILVQQNYKELYPDPFINTCSSSSCCLECS</sequence>
<organism evidence="2 3">
    <name type="scientific">Drosophila gunungcola</name>
    <name type="common">fruit fly</name>
    <dbReference type="NCBI Taxonomy" id="103775"/>
    <lineage>
        <taxon>Eukaryota</taxon>
        <taxon>Metazoa</taxon>
        <taxon>Ecdysozoa</taxon>
        <taxon>Arthropoda</taxon>
        <taxon>Hexapoda</taxon>
        <taxon>Insecta</taxon>
        <taxon>Pterygota</taxon>
        <taxon>Neoptera</taxon>
        <taxon>Endopterygota</taxon>
        <taxon>Diptera</taxon>
        <taxon>Brachycera</taxon>
        <taxon>Muscomorpha</taxon>
        <taxon>Ephydroidea</taxon>
        <taxon>Drosophilidae</taxon>
        <taxon>Drosophila</taxon>
        <taxon>Sophophora</taxon>
    </lineage>
</organism>
<comment type="caution">
    <text evidence="2">The sequence shown here is derived from an EMBL/GenBank/DDBJ whole genome shotgun (WGS) entry which is preliminary data.</text>
</comment>
<keyword evidence="3" id="KW-1185">Reference proteome</keyword>
<gene>
    <name evidence="2" type="ORF">M5D96_004927</name>
</gene>
<accession>A0A9Q0BTU8</accession>
<feature type="region of interest" description="Disordered" evidence="1">
    <location>
        <begin position="27"/>
        <end position="59"/>
    </location>
</feature>
<protein>
    <submittedName>
        <fullName evidence="2">Uncharacterized protein</fullName>
    </submittedName>
</protein>
<evidence type="ECO:0000313" key="2">
    <source>
        <dbReference type="EMBL" id="KAI8043594.1"/>
    </source>
</evidence>
<evidence type="ECO:0000256" key="1">
    <source>
        <dbReference type="SAM" id="MobiDB-lite"/>
    </source>
</evidence>
<name>A0A9Q0BTU8_9MUSC</name>
<dbReference type="Proteomes" id="UP001059596">
    <property type="component" value="Unassembled WGS sequence"/>
</dbReference>
<proteinExistence type="predicted"/>